<dbReference type="EMBL" id="JAAXLA010000063">
    <property type="protein sequence ID" value="NMI00726.1"/>
    <property type="molecule type" value="Genomic_DNA"/>
</dbReference>
<comment type="caution">
    <text evidence="2">The sequence shown here is derived from an EMBL/GenBank/DDBJ whole genome shotgun (WGS) entry which is preliminary data.</text>
</comment>
<organism evidence="2 3">
    <name type="scientific">Pseudonocardia acidicola</name>
    <dbReference type="NCBI Taxonomy" id="2724939"/>
    <lineage>
        <taxon>Bacteria</taxon>
        <taxon>Bacillati</taxon>
        <taxon>Actinomycetota</taxon>
        <taxon>Actinomycetes</taxon>
        <taxon>Pseudonocardiales</taxon>
        <taxon>Pseudonocardiaceae</taxon>
        <taxon>Pseudonocardia</taxon>
    </lineage>
</organism>
<accession>A0ABX1SI39</accession>
<sequence>MADRRVSVRLEADTRAFQTAVNKAADQVDDLARKTERVDGKNIRARVTVDGAAEASAEVDGVRRAAEGLDGKHYKSRVSVDVRQSSRDISILANSISALGPAAIGAAGVAVGALGGLGATVGTVAVAAGVGVAALSGVGDALKALDAAAQDPSEGNLRKAREALQNLTLAGRHFALFVDGEMRPALRRLRDIAQANMLPGLQQGLEGLLGVLPQVENLVGKTAGALGKLAAEAGDALDAPFWRSYVNFLAQEAGPIISGFGHSIGNLIEGFAGMQMAFSPLARDMISGLESLTARFAQWGTTVGSTEGFREFIQWVRETGPQVMSTLGALAGTLGEVATAAAPLAGPTLTVLRGLADGLSAIVSIPGLGTTLLGAASAIGAINLALRTSDAVRHSRLATTLGNVAEGGGKMATTAGRAAGALDKIGRSIPVVGAAIVGLGLAVEAGTADIDGWSDALLSGSMSIEQLRQKVDEHNSSFWRWQTPWDDGKISMEEFRAELEKNIAELPPLQQASARATVAQADFNDAVDEFGAGSVEAADAHRRLTDLTNEEEDARRRTADATRDQAGALRDLQDEQLAAASADLGLRQALLSREEAQDRATEATKKHGAGSREARDANLALEQADLAVIAASDKLSEANLVNASAADQSRLAAFSHTNTLLGLASGIYGQASPAIIEMAAQMSDSELAAWNADVKTQGFDSTVRKLPDGRTVRIVTDDAVRERENTAALIEKLNQLPLLKDIKVRASGEWSAGTYILGDGTVGGGARNSAGGTFQSPGISHADGGILPGFTPGRDVHTFAGPAGTLHLSGGEAIMRPEYTAAMGRGYIDRMNAAARSGGVSGVRRAAGSQAFAAGGVYGSDRFPQMVTDLDRELTDRVAKRFAAQMRSGVASAAAGGAPAGAGPAVAQVQAVASRYGWGSGPEWAALSRLIQKESSWNPNAANPRSSARGLFQKMTSIHGPVEPTPAGQAEWGLGYIRNRYGSPSGALAFHLRNNWYDAGGIADGRGVMAKATLAPERVLSPRQTAAFERLVDVISRPRPVSGGTANVAEAMRSAIRGAIRDGDLGKTINIMPNAENTIRETVDFHLLMQQMEFAARSAGF</sequence>
<dbReference type="InterPro" id="IPR023346">
    <property type="entry name" value="Lysozyme-like_dom_sf"/>
</dbReference>
<dbReference type="Proteomes" id="UP000820669">
    <property type="component" value="Unassembled WGS sequence"/>
</dbReference>
<proteinExistence type="predicted"/>
<evidence type="ECO:0000256" key="1">
    <source>
        <dbReference type="SAM" id="MobiDB-lite"/>
    </source>
</evidence>
<dbReference type="RefSeq" id="WP_169384190.1">
    <property type="nucleotide sequence ID" value="NZ_JAAXLA010000063.1"/>
</dbReference>
<evidence type="ECO:0000313" key="3">
    <source>
        <dbReference type="Proteomes" id="UP000820669"/>
    </source>
</evidence>
<feature type="region of interest" description="Disordered" evidence="1">
    <location>
        <begin position="545"/>
        <end position="568"/>
    </location>
</feature>
<gene>
    <name evidence="2" type="ORF">HF526_25965</name>
</gene>
<feature type="compositionally biased region" description="Basic and acidic residues" evidence="1">
    <location>
        <begin position="553"/>
        <end position="563"/>
    </location>
</feature>
<name>A0ABX1SI39_9PSEU</name>
<protein>
    <submittedName>
        <fullName evidence="2">Uncharacterized protein</fullName>
    </submittedName>
</protein>
<reference evidence="2 3" key="1">
    <citation type="submission" date="2020-04" db="EMBL/GenBank/DDBJ databases">
        <authorList>
            <person name="Klaysubun C."/>
            <person name="Duangmal K."/>
            <person name="Lipun K."/>
        </authorList>
    </citation>
    <scope>NUCLEOTIDE SEQUENCE [LARGE SCALE GENOMIC DNA]</scope>
    <source>
        <strain evidence="2 3">K10HN5</strain>
    </source>
</reference>
<keyword evidence="3" id="KW-1185">Reference proteome</keyword>
<dbReference type="Gene3D" id="1.10.530.10">
    <property type="match status" value="1"/>
</dbReference>
<evidence type="ECO:0000313" key="2">
    <source>
        <dbReference type="EMBL" id="NMI00726.1"/>
    </source>
</evidence>
<dbReference type="SUPFAM" id="SSF53955">
    <property type="entry name" value="Lysozyme-like"/>
    <property type="match status" value="1"/>
</dbReference>